<dbReference type="GO" id="GO:0035251">
    <property type="term" value="F:UDP-glucosyltransferase activity"/>
    <property type="evidence" value="ECO:0007669"/>
    <property type="project" value="TreeGrafter"/>
</dbReference>
<dbReference type="ExpressionAtlas" id="N1R2J5">
    <property type="expression patterns" value="baseline"/>
</dbReference>
<sequence length="304" mass="33357">MYPWRGDPITTEKLRVPFLPSTTSNKKLRVLLIPFFASSHIGPFTDLAISLAAQAVEATVAVMLANVSIIESVVQGQGRCEDEVKVVTYPFPAVEGLPIGVENLGKAAQGDAWRIDTATVSEDLMRPAQEALVRAESPNAIITDVHFMWSAGIADELGVPYVTFNVIGAFSMLAMHHLADGDSEEAVTIVPRFPAPEIQIPRAELPEYLRSQDKVAHAAISRLYAAQAECFGRAINTSLDPEEHYYGMYVGKGYAKRAYMLGPLSLRSSPKANPGDSRYMDWLDSKPNRSVAIEFTLLSRCEKK</sequence>
<dbReference type="Gene3D" id="3.40.50.2000">
    <property type="entry name" value="Glycogen Phosphorylase B"/>
    <property type="match status" value="1"/>
</dbReference>
<dbReference type="PANTHER" id="PTHR48047:SF19">
    <property type="entry name" value="GLYCOSYLTRANSFERASE"/>
    <property type="match status" value="1"/>
</dbReference>
<protein>
    <submittedName>
        <fullName evidence="2">Anthocyanin 3'-O-beta-glucosyltransferase</fullName>
    </submittedName>
</protein>
<evidence type="ECO:0000256" key="1">
    <source>
        <dbReference type="ARBA" id="ARBA00009995"/>
    </source>
</evidence>
<dbReference type="PANTHER" id="PTHR48047">
    <property type="entry name" value="GLYCOSYLTRANSFERASE"/>
    <property type="match status" value="1"/>
</dbReference>
<evidence type="ECO:0000313" key="2">
    <source>
        <dbReference type="EnsemblPlants" id="EMT13525"/>
    </source>
</evidence>
<comment type="similarity">
    <text evidence="1">Belongs to the UDP-glycosyltransferase family.</text>
</comment>
<accession>N1R2J5</accession>
<dbReference type="SUPFAM" id="SSF53756">
    <property type="entry name" value="UDP-Glycosyltransferase/glycogen phosphorylase"/>
    <property type="match status" value="1"/>
</dbReference>
<dbReference type="AlphaFoldDB" id="N1R2J5"/>
<reference evidence="2" key="1">
    <citation type="submission" date="2015-06" db="UniProtKB">
        <authorList>
            <consortium name="EnsemblPlants"/>
        </authorList>
    </citation>
    <scope>IDENTIFICATION</scope>
</reference>
<proteinExistence type="inferred from homology"/>
<name>N1R2J5_AEGTA</name>
<organism evidence="2">
    <name type="scientific">Aegilops tauschii</name>
    <name type="common">Tausch's goatgrass</name>
    <name type="synonym">Aegilops squarrosa</name>
    <dbReference type="NCBI Taxonomy" id="37682"/>
    <lineage>
        <taxon>Eukaryota</taxon>
        <taxon>Viridiplantae</taxon>
        <taxon>Streptophyta</taxon>
        <taxon>Embryophyta</taxon>
        <taxon>Tracheophyta</taxon>
        <taxon>Spermatophyta</taxon>
        <taxon>Magnoliopsida</taxon>
        <taxon>Liliopsida</taxon>
        <taxon>Poales</taxon>
        <taxon>Poaceae</taxon>
        <taxon>BOP clade</taxon>
        <taxon>Pooideae</taxon>
        <taxon>Triticodae</taxon>
        <taxon>Triticeae</taxon>
        <taxon>Triticinae</taxon>
        <taxon>Aegilops</taxon>
    </lineage>
</organism>
<dbReference type="EnsemblPlants" id="EMT13525">
    <property type="protein sequence ID" value="EMT13525"/>
    <property type="gene ID" value="F775_25794"/>
</dbReference>